<dbReference type="InterPro" id="IPR050309">
    <property type="entry name" value="Type-B_Carboxylest/Lipase"/>
</dbReference>
<keyword evidence="9" id="KW-1185">Reference proteome</keyword>
<keyword evidence="6" id="KW-0732">Signal</keyword>
<evidence type="ECO:0000256" key="1">
    <source>
        <dbReference type="ARBA" id="ARBA00005964"/>
    </source>
</evidence>
<dbReference type="EC" id="3.1.1.-" evidence="6"/>
<dbReference type="PROSITE" id="PS00941">
    <property type="entry name" value="CARBOXYLESTERASE_B_2"/>
    <property type="match status" value="1"/>
</dbReference>
<reference evidence="8" key="1">
    <citation type="journal article" date="2023" name="G3 (Bethesda)">
        <title>Whole genome assemblies of Zophobas morio and Tenebrio molitor.</title>
        <authorList>
            <person name="Kaur S."/>
            <person name="Stinson S.A."/>
            <person name="diCenzo G.C."/>
        </authorList>
    </citation>
    <scope>NUCLEOTIDE SEQUENCE</scope>
    <source>
        <strain evidence="8">QUZm001</strain>
    </source>
</reference>
<feature type="signal peptide" evidence="6">
    <location>
        <begin position="1"/>
        <end position="17"/>
    </location>
</feature>
<dbReference type="GO" id="GO:0052689">
    <property type="term" value="F:carboxylic ester hydrolase activity"/>
    <property type="evidence" value="ECO:0007669"/>
    <property type="project" value="UniProtKB-KW"/>
</dbReference>
<gene>
    <name evidence="8" type="ORF">Zmor_022598</name>
</gene>
<organism evidence="8 9">
    <name type="scientific">Zophobas morio</name>
    <dbReference type="NCBI Taxonomy" id="2755281"/>
    <lineage>
        <taxon>Eukaryota</taxon>
        <taxon>Metazoa</taxon>
        <taxon>Ecdysozoa</taxon>
        <taxon>Arthropoda</taxon>
        <taxon>Hexapoda</taxon>
        <taxon>Insecta</taxon>
        <taxon>Pterygota</taxon>
        <taxon>Neoptera</taxon>
        <taxon>Endopterygota</taxon>
        <taxon>Coleoptera</taxon>
        <taxon>Polyphaga</taxon>
        <taxon>Cucujiformia</taxon>
        <taxon>Tenebrionidae</taxon>
        <taxon>Zophobas</taxon>
    </lineage>
</organism>
<keyword evidence="3 6" id="KW-0378">Hydrolase</keyword>
<evidence type="ECO:0000256" key="4">
    <source>
        <dbReference type="ARBA" id="ARBA00023157"/>
    </source>
</evidence>
<evidence type="ECO:0000256" key="3">
    <source>
        <dbReference type="ARBA" id="ARBA00022801"/>
    </source>
</evidence>
<dbReference type="PANTHER" id="PTHR11559">
    <property type="entry name" value="CARBOXYLESTERASE"/>
    <property type="match status" value="1"/>
</dbReference>
<name>A0AA38HVV5_9CUCU</name>
<comment type="similarity">
    <text evidence="1 6">Belongs to the type-B carboxylesterase/lipase family.</text>
</comment>
<evidence type="ECO:0000259" key="7">
    <source>
        <dbReference type="Pfam" id="PF00135"/>
    </source>
</evidence>
<dbReference type="Proteomes" id="UP001168821">
    <property type="component" value="Unassembled WGS sequence"/>
</dbReference>
<keyword evidence="4" id="KW-1015">Disulfide bond</keyword>
<keyword evidence="2" id="KW-0719">Serine esterase</keyword>
<dbReference type="InterPro" id="IPR002018">
    <property type="entry name" value="CarbesteraseB"/>
</dbReference>
<dbReference type="PROSITE" id="PS00122">
    <property type="entry name" value="CARBOXYLESTERASE_B_1"/>
    <property type="match status" value="1"/>
</dbReference>
<evidence type="ECO:0000256" key="2">
    <source>
        <dbReference type="ARBA" id="ARBA00022487"/>
    </source>
</evidence>
<evidence type="ECO:0000256" key="5">
    <source>
        <dbReference type="ARBA" id="ARBA00023180"/>
    </source>
</evidence>
<accession>A0AA38HVV5</accession>
<proteinExistence type="inferred from homology"/>
<dbReference type="EMBL" id="JALNTZ010000007">
    <property type="protein sequence ID" value="KAJ3644898.1"/>
    <property type="molecule type" value="Genomic_DNA"/>
</dbReference>
<dbReference type="InterPro" id="IPR019826">
    <property type="entry name" value="Carboxylesterase_B_AS"/>
</dbReference>
<evidence type="ECO:0000256" key="6">
    <source>
        <dbReference type="RuleBase" id="RU361235"/>
    </source>
</evidence>
<feature type="chain" id="PRO_5041490624" description="Carboxylic ester hydrolase" evidence="6">
    <location>
        <begin position="18"/>
        <end position="547"/>
    </location>
</feature>
<comment type="caution">
    <text evidence="8">The sequence shown here is derived from an EMBL/GenBank/DDBJ whole genome shotgun (WGS) entry which is preliminary data.</text>
</comment>
<evidence type="ECO:0000313" key="9">
    <source>
        <dbReference type="Proteomes" id="UP001168821"/>
    </source>
</evidence>
<keyword evidence="5" id="KW-0325">Glycoprotein</keyword>
<protein>
    <recommendedName>
        <fullName evidence="6">Carboxylic ester hydrolase</fullName>
        <ecNumber evidence="6">3.1.1.-</ecNumber>
    </recommendedName>
</protein>
<dbReference type="InterPro" id="IPR029058">
    <property type="entry name" value="AB_hydrolase_fold"/>
</dbReference>
<dbReference type="Gene3D" id="3.40.50.1820">
    <property type="entry name" value="alpha/beta hydrolase"/>
    <property type="match status" value="1"/>
</dbReference>
<evidence type="ECO:0000313" key="8">
    <source>
        <dbReference type="EMBL" id="KAJ3644898.1"/>
    </source>
</evidence>
<dbReference type="CDD" id="cd00312">
    <property type="entry name" value="Esterase_lipase"/>
    <property type="match status" value="1"/>
</dbReference>
<feature type="domain" description="Carboxylesterase type B" evidence="7">
    <location>
        <begin position="22"/>
        <end position="507"/>
    </location>
</feature>
<dbReference type="Pfam" id="PF00135">
    <property type="entry name" value="COesterase"/>
    <property type="match status" value="1"/>
</dbReference>
<sequence length="547" mass="61595">MLAILSVLTIFTLGVSGNEKFPLVKTPLGEIRGYHKTSFEGRTFSAFEGIPFAKPPVGERRFEEPEPVDLWSGVWNATSLFQCVQTNSIQLFQTPGDEDCLYINVFVPREKPNPDENLDVVVHIHGGAFMYGSGHFYSPPTLIMDREVIYVTFNYRLGILGFLSTEDDVVPGNNGLKDQTLALKWIRDNIASFGGNPNSVTITGLSAGGSSVHLHYFSKLSKGLFQRGFAQSGLALNPFSIQEQPLMRTKKLADAVGCPTSTTRVMVDCLKQRPYQHLFDKLPLFFNYMFLPCAPFGPVVEKGGSNPFLDEDPYYLLKKGDVLDVPWLASMAIHEGLFPVAYFMEDLDNVDVHWEEWAPAFLEFNYTLSSSLWESTARKIKEHYLGDEHIKKENVLKLIQIFSDRYFLNDAETAVRMQAKVNKSPVYYYLFGYPGDNNDQKLVGHGADSKYFFGPTIIPTPLTPDEIKMKDLLLDMLVAFAKTGKPTLGGVDLKPTGYNELTYLEVNGFEPDEIRLKSTDELMTSRSFWKSLNFMEGENLISAKDEL</sequence>
<dbReference type="AlphaFoldDB" id="A0AA38HVV5"/>
<dbReference type="InterPro" id="IPR019819">
    <property type="entry name" value="Carboxylesterase_B_CS"/>
</dbReference>
<dbReference type="SUPFAM" id="SSF53474">
    <property type="entry name" value="alpha/beta-Hydrolases"/>
    <property type="match status" value="1"/>
</dbReference>